<feature type="region of interest" description="Disordered" evidence="1">
    <location>
        <begin position="520"/>
        <end position="719"/>
    </location>
</feature>
<feature type="domain" description="Pyrroloquinoline quinone-dependent pyranose dehydrogenase beta-propeller" evidence="2">
    <location>
        <begin position="1019"/>
        <end position="1238"/>
    </location>
</feature>
<feature type="compositionally biased region" description="Basic and acidic residues" evidence="1">
    <location>
        <begin position="474"/>
        <end position="498"/>
    </location>
</feature>
<gene>
    <name evidence="3" type="ORF">CCM_05330</name>
</gene>
<feature type="compositionally biased region" description="Low complexity" evidence="1">
    <location>
        <begin position="12"/>
        <end position="21"/>
    </location>
</feature>
<feature type="compositionally biased region" description="Polar residues" evidence="1">
    <location>
        <begin position="457"/>
        <end position="466"/>
    </location>
</feature>
<reference evidence="3 4" key="1">
    <citation type="journal article" date="2011" name="Genome Biol.">
        <title>Genome sequence of the insect pathogenic fungus Cordyceps militaris, a valued traditional Chinese medicine.</title>
        <authorList>
            <person name="Zheng P."/>
            <person name="Xia Y."/>
            <person name="Xiao G."/>
            <person name="Xiong C."/>
            <person name="Hu X."/>
            <person name="Zhang S."/>
            <person name="Zheng H."/>
            <person name="Huang Y."/>
            <person name="Zhou Y."/>
            <person name="Wang S."/>
            <person name="Zhao G.P."/>
            <person name="Liu X."/>
            <person name="St Leger R.J."/>
            <person name="Wang C."/>
        </authorList>
    </citation>
    <scope>NUCLEOTIDE SEQUENCE [LARGE SCALE GENOMIC DNA]</scope>
    <source>
        <strain evidence="3 4">CM01</strain>
    </source>
</reference>
<protein>
    <submittedName>
        <fullName evidence="3">Soluble quinoprotein glucose/sorbosone dehydrogenase</fullName>
    </submittedName>
</protein>
<dbReference type="SUPFAM" id="SSF63829">
    <property type="entry name" value="Calcium-dependent phosphotriesterase"/>
    <property type="match status" value="1"/>
</dbReference>
<feature type="compositionally biased region" description="Polar residues" evidence="1">
    <location>
        <begin position="89"/>
        <end position="101"/>
    </location>
</feature>
<dbReference type="eggNOG" id="ENOG502S4CD">
    <property type="taxonomic scope" value="Eukaryota"/>
</dbReference>
<dbReference type="HOGENOM" id="CLU_266003_0_0_1"/>
<feature type="region of interest" description="Disordered" evidence="1">
    <location>
        <begin position="359"/>
        <end position="501"/>
    </location>
</feature>
<proteinExistence type="predicted"/>
<keyword evidence="4" id="KW-1185">Reference proteome</keyword>
<sequence length="1248" mass="137200">MPPEEAPAGSESRTSSHYLSLRSRRSNRYLADATKQSAHHDEPPLPLQQYAPQHLLLQLPQQTLTPKSSKRSLRSIFSRSKLTKDKAEQPTTAQPLRQSDLSIVETATPDNRTASNVHIPLATEPQNSPSSAKRASSVPRSRSIRRQSHALPPVMPTRKASVQDNTSRDSLAAWEMPPLFKAFPQTIRQATLPTVTMSTEMVLRLHEKNVSAAVAAEQLTIEERTSREKTKKKHGKNPSLSNLHWTSKIYLLTTSGHLLQYAGAGNYDRLPEKVLKLSQTSAAFVTDSIPGKHWVLQVSSEPDAVIPANESKSILSKLSILGGDKRATANILMVFESPDDLDSWMATLRGEIEKLGGRRKLSETGVPEPPAARRPAPRTMVVRDSMRFSRSPSRHQESSGDDDLTLKVSDFQHSRDQSLDEISTTNSIVSQDGQQLDNLRDSNGNRLSFASADRRTAVTSAASTPERSPIVDTFPRDSSETCDSREYTHGSKKGDVKPRPNASVIASRRSTMQNAGLFIDVSSEKRNSQSEEDPFSYKSSEGPESPTSLVAPNFSVPQSSNRRFSHMRMNSTTSQSPPSPNTATFASRLIRSKPPPVLRSSRPLSMVTDHKSPRAELPARPPTADGTSHHRLSPVKEQVREQRQRCSRRHSPRSSADAKSDISSPRSSLAMSDRVTSPLPGYRISPRRSRPPVASLRKSSPESDMHAMRTSKRLPSTPHELANAPVFAWTRDMSRRQSTAGSFPCEPLALQKEMRRASINTGFTPLGHRRHSSDEMRPVSVLPPMPPPPSGPLPALPDYSALPLAAGSLAELDMRAPSDLPLSEAGDVTMLLQPIFNLVLGALTLRAADVACPGPAPKSNPRTANGVAWKVLTNNIRRPRGLVQDSLGNILVVEGKGVRRLELNDAEGMDLCIKNSTQLIVEETLNHGIALTADGKTLFASSSTDVYAYRYDAKTGVAGPARNVITGMNQTGHVSRTLYIPPANPDLLLVSRGSNDNVDADTADIESGRSQLRVFRIADLWSVENSIDNLHRFGADIHNSNPGEEMNFHGRPNDTEGYHYGRNFGYPGCLSMFDTTNVEKYADGTRETVIGGQFKGDFLPQYSDLWCRRHATPPRITFGSHLAPLDIQFLHDGSAALISFHGSWQVKIGAPLDAGLWLTLMTRNRQPPNGYRLSRVSFANGNPRKRSHAGDAEEMLMWNAYNSDCRNHCFRPVGLLLDKQGRLFMTSDATGELFLVTGTQNKGVPSNP</sequence>
<evidence type="ECO:0000313" key="4">
    <source>
        <dbReference type="Proteomes" id="UP000001610"/>
    </source>
</evidence>
<feature type="compositionally biased region" description="Polar residues" evidence="1">
    <location>
        <begin position="661"/>
        <end position="670"/>
    </location>
</feature>
<dbReference type="KEGG" id="cmt:CCM_05330"/>
<dbReference type="RefSeq" id="XP_006670537.1">
    <property type="nucleotide sequence ID" value="XM_006670474.1"/>
</dbReference>
<dbReference type="GeneID" id="18167348"/>
<dbReference type="Proteomes" id="UP000001610">
    <property type="component" value="Unassembled WGS sequence"/>
</dbReference>
<dbReference type="OMA" id="DSIPGKH"/>
<dbReference type="InterPro" id="IPR054539">
    <property type="entry name" value="Beta-prop_PDH"/>
</dbReference>
<dbReference type="STRING" id="983644.G3JJ25"/>
<feature type="region of interest" description="Disordered" evidence="1">
    <location>
        <begin position="1"/>
        <end position="46"/>
    </location>
</feature>
<feature type="compositionally biased region" description="Low complexity" evidence="1">
    <location>
        <begin position="571"/>
        <end position="584"/>
    </location>
</feature>
<evidence type="ECO:0000259" key="2">
    <source>
        <dbReference type="Pfam" id="PF22807"/>
    </source>
</evidence>
<feature type="compositionally biased region" description="Polar residues" evidence="1">
    <location>
        <begin position="124"/>
        <end position="140"/>
    </location>
</feature>
<feature type="region of interest" description="Disordered" evidence="1">
    <location>
        <begin position="62"/>
        <end position="164"/>
    </location>
</feature>
<evidence type="ECO:0000313" key="3">
    <source>
        <dbReference type="EMBL" id="EGX91172.1"/>
    </source>
</evidence>
<dbReference type="AlphaFoldDB" id="G3JJ25"/>
<dbReference type="InParanoid" id="G3JJ25"/>
<name>G3JJ25_CORMM</name>
<feature type="compositionally biased region" description="Polar residues" evidence="1">
    <location>
        <begin position="545"/>
        <end position="562"/>
    </location>
</feature>
<dbReference type="Pfam" id="PF22807">
    <property type="entry name" value="TrAA12"/>
    <property type="match status" value="2"/>
</dbReference>
<dbReference type="VEuPathDB" id="FungiDB:CCM_05330"/>
<organism evidence="3 4">
    <name type="scientific">Cordyceps militaris (strain CM01)</name>
    <name type="common">Caterpillar fungus</name>
    <dbReference type="NCBI Taxonomy" id="983644"/>
    <lineage>
        <taxon>Eukaryota</taxon>
        <taxon>Fungi</taxon>
        <taxon>Dikarya</taxon>
        <taxon>Ascomycota</taxon>
        <taxon>Pezizomycotina</taxon>
        <taxon>Sordariomycetes</taxon>
        <taxon>Hypocreomycetidae</taxon>
        <taxon>Hypocreales</taxon>
        <taxon>Cordycipitaceae</taxon>
        <taxon>Cordyceps</taxon>
    </lineage>
</organism>
<evidence type="ECO:0000256" key="1">
    <source>
        <dbReference type="SAM" id="MobiDB-lite"/>
    </source>
</evidence>
<accession>G3JJ25</accession>
<dbReference type="OrthoDB" id="1749473at2759"/>
<feature type="compositionally biased region" description="Polar residues" evidence="1">
    <location>
        <begin position="420"/>
        <end position="448"/>
    </location>
</feature>
<feature type="domain" description="Pyrroloquinoline quinone-dependent pyranose dehydrogenase beta-propeller" evidence="2">
    <location>
        <begin position="862"/>
        <end position="1018"/>
    </location>
</feature>
<dbReference type="EMBL" id="JH126402">
    <property type="protein sequence ID" value="EGX91172.1"/>
    <property type="molecule type" value="Genomic_DNA"/>
</dbReference>